<evidence type="ECO:0000259" key="11">
    <source>
        <dbReference type="Pfam" id="PF06415"/>
    </source>
</evidence>
<evidence type="ECO:0000313" key="13">
    <source>
        <dbReference type="Proteomes" id="UP001143304"/>
    </source>
</evidence>
<dbReference type="HAMAP" id="MF_01038">
    <property type="entry name" value="GpmI"/>
    <property type="match status" value="1"/>
</dbReference>
<keyword evidence="6 8" id="KW-0464">Manganese</keyword>
<feature type="binding site" evidence="8">
    <location>
        <position position="447"/>
    </location>
    <ligand>
        <name>Mn(2+)</name>
        <dbReference type="ChEBI" id="CHEBI:29035"/>
        <label>2</label>
    </ligand>
</feature>
<feature type="active site" description="Phosphoserine intermediate" evidence="8">
    <location>
        <position position="66"/>
    </location>
</feature>
<comment type="similarity">
    <text evidence="3 8">Belongs to the BPG-independent phosphoglycerate mutase family.</text>
</comment>
<dbReference type="CDD" id="cd16010">
    <property type="entry name" value="iPGM"/>
    <property type="match status" value="1"/>
</dbReference>
<dbReference type="SUPFAM" id="SSF53649">
    <property type="entry name" value="Alkaline phosphatase-like"/>
    <property type="match status" value="1"/>
</dbReference>
<feature type="binding site" evidence="8">
    <location>
        <position position="195"/>
    </location>
    <ligand>
        <name>substrate</name>
    </ligand>
</feature>
<comment type="subunit">
    <text evidence="8">Monomer.</text>
</comment>
<comment type="cofactor">
    <cofactor evidence="8">
        <name>Mn(2+)</name>
        <dbReference type="ChEBI" id="CHEBI:29035"/>
    </cofactor>
    <text evidence="8">Binds 2 manganese ions per subunit.</text>
</comment>
<feature type="binding site" evidence="8">
    <location>
        <position position="410"/>
    </location>
    <ligand>
        <name>Mn(2+)</name>
        <dbReference type="ChEBI" id="CHEBI:29035"/>
        <label>1</label>
    </ligand>
</feature>
<evidence type="ECO:0000256" key="1">
    <source>
        <dbReference type="ARBA" id="ARBA00000370"/>
    </source>
</evidence>
<feature type="binding site" evidence="8">
    <location>
        <position position="66"/>
    </location>
    <ligand>
        <name>Mn(2+)</name>
        <dbReference type="ChEBI" id="CHEBI:29035"/>
        <label>2</label>
    </ligand>
</feature>
<dbReference type="SUPFAM" id="SSF64158">
    <property type="entry name" value="2,3-Bisphosphoglycerate-independent phosphoglycerate mutase, substrate-binding domain"/>
    <property type="match status" value="1"/>
</dbReference>
<keyword evidence="4 8" id="KW-0479">Metal-binding</keyword>
<dbReference type="InterPro" id="IPR011258">
    <property type="entry name" value="BPG-indep_PGM_N"/>
</dbReference>
<evidence type="ECO:0000256" key="3">
    <source>
        <dbReference type="ARBA" id="ARBA00008819"/>
    </source>
</evidence>
<dbReference type="InterPro" id="IPR036646">
    <property type="entry name" value="PGAM_B_sf"/>
</dbReference>
<organism evidence="12 13">
    <name type="scientific">Candidatus Marimicrobium litorale</name>
    <dbReference type="NCBI Taxonomy" id="2518991"/>
    <lineage>
        <taxon>Bacteria</taxon>
        <taxon>Pseudomonadati</taxon>
        <taxon>Pseudomonadota</taxon>
        <taxon>Gammaproteobacteria</taxon>
        <taxon>Cellvibrionales</taxon>
        <taxon>Halieaceae</taxon>
        <taxon>Marimicrobium</taxon>
    </lineage>
</organism>
<dbReference type="Gene3D" id="3.40.720.10">
    <property type="entry name" value="Alkaline Phosphatase, subunit A"/>
    <property type="match status" value="1"/>
</dbReference>
<feature type="binding site" evidence="8">
    <location>
        <position position="466"/>
    </location>
    <ligand>
        <name>Mn(2+)</name>
        <dbReference type="ChEBI" id="CHEBI:29035"/>
        <label>1</label>
    </ligand>
</feature>
<comment type="catalytic activity">
    <reaction evidence="1 8">
        <text>(2R)-2-phosphoglycerate = (2R)-3-phosphoglycerate</text>
        <dbReference type="Rhea" id="RHEA:15901"/>
        <dbReference type="ChEBI" id="CHEBI:58272"/>
        <dbReference type="ChEBI" id="CHEBI:58289"/>
        <dbReference type="EC" id="5.4.2.12"/>
    </reaction>
</comment>
<dbReference type="Pfam" id="PF01676">
    <property type="entry name" value="Metalloenzyme"/>
    <property type="match status" value="1"/>
</dbReference>
<feature type="binding site" evidence="8">
    <location>
        <position position="339"/>
    </location>
    <ligand>
        <name>substrate</name>
    </ligand>
</feature>
<keyword evidence="13" id="KW-1185">Reference proteome</keyword>
<dbReference type="InterPro" id="IPR017850">
    <property type="entry name" value="Alkaline_phosphatase_core_sf"/>
</dbReference>
<dbReference type="Gene3D" id="3.40.1450.10">
    <property type="entry name" value="BPG-independent phosphoglycerate mutase, domain B"/>
    <property type="match status" value="1"/>
</dbReference>
<gene>
    <name evidence="8" type="primary">gpmI</name>
    <name evidence="12" type="ORF">EYC82_13270</name>
</gene>
<feature type="domain" description="BPG-independent PGAM N-terminal" evidence="11">
    <location>
        <begin position="86"/>
        <end position="302"/>
    </location>
</feature>
<feature type="binding site" evidence="8">
    <location>
        <position position="189"/>
    </location>
    <ligand>
        <name>substrate</name>
    </ligand>
</feature>
<dbReference type="InterPro" id="IPR005995">
    <property type="entry name" value="Pgm_bpd_ind"/>
</dbReference>
<comment type="function">
    <text evidence="8">Catalyzes the interconversion of 2-phosphoglycerate and 3-phosphoglycerate.</text>
</comment>
<feature type="binding site" evidence="8">
    <location>
        <position position="406"/>
    </location>
    <ligand>
        <name>Mn(2+)</name>
        <dbReference type="ChEBI" id="CHEBI:29035"/>
        <label>1</label>
    </ligand>
</feature>
<dbReference type="InterPro" id="IPR006124">
    <property type="entry name" value="Metalloenzyme"/>
</dbReference>
<sequence length="519" mass="56811">MNHANKKTPTVLVILDGWGHREDRRDNAIANADTPVWDRLWRDTSHTLISASGEDVGLPGGQMGNSEVGHMSLGAGRVVYQNISRIDQAIRDGSFNENPAYNRAIDNAVATGGAVHIFGLLSPGGVHSHEQQVFAAIRLAADRGAKKVYLHAFLDGRDTPPRSAGDSLQKADTLFKELGCGRVASLCGRYYAMDRDKRWERIELAYRLLAEGTAEHRSANATDALASAYNRDETDEFVLPTVIADETQTPAKVSDGDAVLFMNFRADRARQLTQAFTDSSFSGFTRTAAPELTDFVMTTAYADDIDANCAYGPQKLDNVLGDYLAQRGMTQLRIAETEKYAHVTFFFSGGREKEFAGEDRKLIPSPDVATYDLQPEMSAVELTDELVRAIGSKQYDLIVCNYANGDMVGHTGVYEAAIKAVETLDTCLGRVEHALHEAGGQALITADHGNCEQMLDYESGQRHTQHTTDLVPLIYVGSKQRTLKSSGGILADIAPTLLSMMEMRQPDEMTGNSLLDEHV</sequence>
<dbReference type="PANTHER" id="PTHR31637:SF0">
    <property type="entry name" value="2,3-BISPHOSPHOGLYCERATE-INDEPENDENT PHOSPHOGLYCERATE MUTASE"/>
    <property type="match status" value="1"/>
</dbReference>
<evidence type="ECO:0000256" key="9">
    <source>
        <dbReference type="NCBIfam" id="TIGR01307"/>
    </source>
</evidence>
<evidence type="ECO:0000256" key="7">
    <source>
        <dbReference type="ARBA" id="ARBA00023235"/>
    </source>
</evidence>
<reference evidence="12" key="1">
    <citation type="submission" date="2019-02" db="EMBL/GenBank/DDBJ databases">
        <authorList>
            <person name="Li S.-H."/>
        </authorList>
    </citation>
    <scope>NUCLEOTIDE SEQUENCE</scope>
    <source>
        <strain evidence="12">IMCC11814</strain>
    </source>
</reference>
<feature type="binding site" evidence="8">
    <location>
        <position position="448"/>
    </location>
    <ligand>
        <name>Mn(2+)</name>
        <dbReference type="ChEBI" id="CHEBI:29035"/>
        <label>2</label>
    </ligand>
</feature>
<feature type="binding site" evidence="8">
    <location>
        <position position="127"/>
    </location>
    <ligand>
        <name>substrate</name>
    </ligand>
</feature>
<evidence type="ECO:0000256" key="4">
    <source>
        <dbReference type="ARBA" id="ARBA00022723"/>
    </source>
</evidence>
<dbReference type="NCBIfam" id="TIGR01307">
    <property type="entry name" value="pgm_bpd_ind"/>
    <property type="match status" value="1"/>
</dbReference>
<keyword evidence="5 8" id="KW-0324">Glycolysis</keyword>
<comment type="caution">
    <text evidence="12">The sequence shown here is derived from an EMBL/GenBank/DDBJ whole genome shotgun (WGS) entry which is preliminary data.</text>
</comment>
<protein>
    <recommendedName>
        <fullName evidence="8 9">2,3-bisphosphoglycerate-independent phosphoglycerate mutase</fullName>
        <shortName evidence="8">BPG-independent PGAM</shortName>
        <shortName evidence="8">Phosphoglyceromutase</shortName>
        <shortName evidence="8">iPGM</shortName>
        <ecNumber evidence="8 9">5.4.2.12</ecNumber>
    </recommendedName>
</protein>
<dbReference type="EMBL" id="SHNO01000001">
    <property type="protein sequence ID" value="MCX2978331.1"/>
    <property type="molecule type" value="Genomic_DNA"/>
</dbReference>
<dbReference type="EC" id="5.4.2.12" evidence="8 9"/>
<dbReference type="PIRSF" id="PIRSF001492">
    <property type="entry name" value="IPGAM"/>
    <property type="match status" value="1"/>
</dbReference>
<dbReference type="Pfam" id="PF06415">
    <property type="entry name" value="iPGM_N"/>
    <property type="match status" value="1"/>
</dbReference>
<keyword evidence="7 8" id="KW-0413">Isomerase</keyword>
<dbReference type="RefSeq" id="WP_279250700.1">
    <property type="nucleotide sequence ID" value="NZ_SHNO01000001.1"/>
</dbReference>
<dbReference type="GO" id="GO:0004619">
    <property type="term" value="F:phosphoglycerate mutase activity"/>
    <property type="evidence" value="ECO:0007669"/>
    <property type="project" value="UniProtKB-EC"/>
</dbReference>
<evidence type="ECO:0000256" key="8">
    <source>
        <dbReference type="HAMAP-Rule" id="MF_01038"/>
    </source>
</evidence>
<feature type="binding site" evidence="8">
    <location>
        <begin position="157"/>
        <end position="158"/>
    </location>
    <ligand>
        <name>substrate</name>
    </ligand>
</feature>
<evidence type="ECO:0000256" key="2">
    <source>
        <dbReference type="ARBA" id="ARBA00004798"/>
    </source>
</evidence>
<evidence type="ECO:0000313" key="12">
    <source>
        <dbReference type="EMBL" id="MCX2978331.1"/>
    </source>
</evidence>
<feature type="binding site" evidence="8">
    <location>
        <position position="16"/>
    </location>
    <ligand>
        <name>Mn(2+)</name>
        <dbReference type="ChEBI" id="CHEBI:29035"/>
        <label>2</label>
    </ligand>
</feature>
<feature type="domain" description="Metalloenzyme" evidence="10">
    <location>
        <begin position="9"/>
        <end position="503"/>
    </location>
</feature>
<dbReference type="Proteomes" id="UP001143304">
    <property type="component" value="Unassembled WGS sequence"/>
</dbReference>
<dbReference type="PANTHER" id="PTHR31637">
    <property type="entry name" value="2,3-BISPHOSPHOGLYCERATE-INDEPENDENT PHOSPHOGLYCERATE MUTASE"/>
    <property type="match status" value="1"/>
</dbReference>
<accession>A0ABT3T950</accession>
<evidence type="ECO:0000256" key="6">
    <source>
        <dbReference type="ARBA" id="ARBA00023211"/>
    </source>
</evidence>
<feature type="binding site" evidence="8">
    <location>
        <begin position="265"/>
        <end position="268"/>
    </location>
    <ligand>
        <name>substrate</name>
    </ligand>
</feature>
<evidence type="ECO:0000256" key="5">
    <source>
        <dbReference type="ARBA" id="ARBA00023152"/>
    </source>
</evidence>
<evidence type="ECO:0000259" key="10">
    <source>
        <dbReference type="Pfam" id="PF01676"/>
    </source>
</evidence>
<proteinExistence type="inferred from homology"/>
<comment type="pathway">
    <text evidence="2 8">Carbohydrate degradation; glycolysis; pyruvate from D-glyceraldehyde 3-phosphate: step 3/5.</text>
</comment>
<name>A0ABT3T950_9GAMM</name>